<evidence type="ECO:0000313" key="1">
    <source>
        <dbReference type="EMBL" id="RMN84829.1"/>
    </source>
</evidence>
<dbReference type="PROSITE" id="PS51257">
    <property type="entry name" value="PROKAR_LIPOPROTEIN"/>
    <property type="match status" value="1"/>
</dbReference>
<dbReference type="EMBL" id="RBPJ01000031">
    <property type="protein sequence ID" value="RMO03567.1"/>
    <property type="molecule type" value="Genomic_DNA"/>
</dbReference>
<organism evidence="2 4">
    <name type="scientific">Pseudomonas cannabina</name>
    <dbReference type="NCBI Taxonomy" id="86840"/>
    <lineage>
        <taxon>Bacteria</taxon>
        <taxon>Pseudomonadati</taxon>
        <taxon>Pseudomonadota</taxon>
        <taxon>Gammaproteobacteria</taxon>
        <taxon>Pseudomonadales</taxon>
        <taxon>Pseudomonadaceae</taxon>
        <taxon>Pseudomonas</taxon>
    </lineage>
</organism>
<dbReference type="Proteomes" id="UP000270524">
    <property type="component" value="Unassembled WGS sequence"/>
</dbReference>
<dbReference type="Proteomes" id="UP000269335">
    <property type="component" value="Unassembled WGS sequence"/>
</dbReference>
<evidence type="ECO:0000313" key="2">
    <source>
        <dbReference type="EMBL" id="RMO03567.1"/>
    </source>
</evidence>
<proteinExistence type="predicted"/>
<evidence type="ECO:0008006" key="5">
    <source>
        <dbReference type="Google" id="ProtNLM"/>
    </source>
</evidence>
<protein>
    <recommendedName>
        <fullName evidence="5">Lipoprotein</fullName>
    </recommendedName>
</protein>
<sequence length="224" mass="25141">MINKRFLLASWLSCLTRNSKIVMSSLIVLLISGCASERFGDDIDHKKIAPVSLPKGPVALVLSDLATETAKELDIYNRRYKSGMIGGLYMDSIRQAYVDTSDPELGIAGVTRMLKAKFGKVERFKSVEEASHGDIKLIVKLDMQTRLINDRSSDPASYLSLEFSDVNQQYLGKLESMSRRTLTPVWTGHKREKEIVSDIRQQGEIQAHALELLEQKLSDVPLKN</sequence>
<gene>
    <name evidence="2" type="ORF">ALQ51_03920</name>
    <name evidence="1" type="ORF">ALQ53_02880</name>
</gene>
<accession>A0A3M3QKW4</accession>
<name>A0A3M3QKW4_PSECA</name>
<evidence type="ECO:0000313" key="4">
    <source>
        <dbReference type="Proteomes" id="UP000270524"/>
    </source>
</evidence>
<reference evidence="3 4" key="1">
    <citation type="submission" date="2018-08" db="EMBL/GenBank/DDBJ databases">
        <title>Recombination of ecologically and evolutionarily significant loci maintains genetic cohesion in the Pseudomonas syringae species complex.</title>
        <authorList>
            <person name="Dillon M."/>
            <person name="Thakur S."/>
            <person name="Almeida R.N.D."/>
            <person name="Weir B.S."/>
            <person name="Guttman D.S."/>
        </authorList>
    </citation>
    <scope>NUCLEOTIDE SEQUENCE [LARGE SCALE GENOMIC DNA]</scope>
    <source>
        <strain evidence="1 3">ICMP 15201</strain>
        <strain evidence="2 4">ICMP 15203</strain>
    </source>
</reference>
<evidence type="ECO:0000313" key="3">
    <source>
        <dbReference type="Proteomes" id="UP000269335"/>
    </source>
</evidence>
<comment type="caution">
    <text evidence="2">The sequence shown here is derived from an EMBL/GenBank/DDBJ whole genome shotgun (WGS) entry which is preliminary data.</text>
</comment>
<dbReference type="RefSeq" id="WP_057414495.1">
    <property type="nucleotide sequence ID" value="NZ_RBPH01000035.1"/>
</dbReference>
<dbReference type="AlphaFoldDB" id="A0A3M3QKW4"/>
<dbReference type="EMBL" id="RBPH01000035">
    <property type="protein sequence ID" value="RMN84829.1"/>
    <property type="molecule type" value="Genomic_DNA"/>
</dbReference>